<keyword evidence="11" id="KW-1185">Reference proteome</keyword>
<name>A0A0D2F806_9EURO</name>
<evidence type="ECO:0000256" key="2">
    <source>
        <dbReference type="ARBA" id="ARBA00010617"/>
    </source>
</evidence>
<keyword evidence="9" id="KW-0472">Membrane</keyword>
<sequence>MAEAVWTWEAIAGGLLLCFGLVFIIQQRFAVGMRAIPGPFVASFTDLWRLFAVYDGRFELVLQALHERHGDLVRVGPNCISVGDPREIRQIYGISRLFQKSDFYRVAQPLVNGKRVASLFMLTDEDQHKTAKRPIAHAYAMTSLLDYEPFVDSTSRTFVEQLTRRYANLGRVCDFGEWLQWYAFDVIGEMTFSNRFGFLEQAKDVGNIIKTLNKSGTYTAIVGQMPWLDLCLGKNRLWGDALSKDKLGVSRFVLQFLKPRIEEADRVRLQGTENAPLDFKDRTDFTAKFISAFDKYHGSIPQSQLLGWSLSNINAGSDTTAITLRAIFYFLLLNPATMSKLKTELDDANLSPFPQWHETSHLPYLSAVIKEALRLHTPVGLLLERIVPQGGATLCGRFFPEGTIVGCNPAVIHKDKRVYGQRYPVEEYHPERWLEADEEEKGEMDRCFMAFGSGKRTCIGKNISLLEVHKLVPLLVKRFKLKLVDPKKKLHIWNTFFVHQKGLEVYIETA</sequence>
<dbReference type="InterPro" id="IPR002401">
    <property type="entry name" value="Cyt_P450_E_grp-I"/>
</dbReference>
<dbReference type="GO" id="GO:0005506">
    <property type="term" value="F:iron ion binding"/>
    <property type="evidence" value="ECO:0007669"/>
    <property type="project" value="InterPro"/>
</dbReference>
<evidence type="ECO:0000256" key="4">
    <source>
        <dbReference type="ARBA" id="ARBA00023002"/>
    </source>
</evidence>
<keyword evidence="7 8" id="KW-0349">Heme</keyword>
<evidence type="ECO:0000256" key="5">
    <source>
        <dbReference type="ARBA" id="ARBA00023004"/>
    </source>
</evidence>
<evidence type="ECO:0000256" key="7">
    <source>
        <dbReference type="PIRSR" id="PIRSR602401-1"/>
    </source>
</evidence>
<keyword evidence="5 7" id="KW-0408">Iron</keyword>
<keyword evidence="9" id="KW-0812">Transmembrane</keyword>
<dbReference type="InterPro" id="IPR017972">
    <property type="entry name" value="Cyt_P450_CS"/>
</dbReference>
<feature type="binding site" description="axial binding residue" evidence="7">
    <location>
        <position position="458"/>
    </location>
    <ligand>
        <name>heme</name>
        <dbReference type="ChEBI" id="CHEBI:30413"/>
    </ligand>
    <ligandPart>
        <name>Fe</name>
        <dbReference type="ChEBI" id="CHEBI:18248"/>
    </ligandPart>
</feature>
<dbReference type="AlphaFoldDB" id="A0A0D2F806"/>
<dbReference type="EMBL" id="KN846961">
    <property type="protein sequence ID" value="KIW64138.1"/>
    <property type="molecule type" value="Genomic_DNA"/>
</dbReference>
<evidence type="ECO:0000256" key="8">
    <source>
        <dbReference type="RuleBase" id="RU000461"/>
    </source>
</evidence>
<keyword evidence="4 8" id="KW-0560">Oxidoreductase</keyword>
<dbReference type="HOGENOM" id="CLU_001570_14_0_1"/>
<feature type="transmembrane region" description="Helical" evidence="9">
    <location>
        <begin position="6"/>
        <end position="25"/>
    </location>
</feature>
<dbReference type="CDD" id="cd11060">
    <property type="entry name" value="CYP57A1-like"/>
    <property type="match status" value="1"/>
</dbReference>
<comment type="similarity">
    <text evidence="2 8">Belongs to the cytochrome P450 family.</text>
</comment>
<evidence type="ECO:0000256" key="3">
    <source>
        <dbReference type="ARBA" id="ARBA00022723"/>
    </source>
</evidence>
<evidence type="ECO:0000256" key="9">
    <source>
        <dbReference type="SAM" id="Phobius"/>
    </source>
</evidence>
<accession>A0A0D2F806</accession>
<reference evidence="10 11" key="1">
    <citation type="submission" date="2015-01" db="EMBL/GenBank/DDBJ databases">
        <title>The Genome Sequence of Capronia semiimmersa CBS27337.</title>
        <authorList>
            <consortium name="The Broad Institute Genomics Platform"/>
            <person name="Cuomo C."/>
            <person name="de Hoog S."/>
            <person name="Gorbushina A."/>
            <person name="Stielow B."/>
            <person name="Teixiera M."/>
            <person name="Abouelleil A."/>
            <person name="Chapman S.B."/>
            <person name="Priest M."/>
            <person name="Young S.K."/>
            <person name="Wortman J."/>
            <person name="Nusbaum C."/>
            <person name="Birren B."/>
        </authorList>
    </citation>
    <scope>NUCLEOTIDE SEQUENCE [LARGE SCALE GENOMIC DNA]</scope>
    <source>
        <strain evidence="10 11">CBS 27337</strain>
    </source>
</reference>
<dbReference type="GO" id="GO:0004497">
    <property type="term" value="F:monooxygenase activity"/>
    <property type="evidence" value="ECO:0007669"/>
    <property type="project" value="UniProtKB-KW"/>
</dbReference>
<dbReference type="Gene3D" id="1.10.630.10">
    <property type="entry name" value="Cytochrome P450"/>
    <property type="match status" value="1"/>
</dbReference>
<dbReference type="GO" id="GO:0016705">
    <property type="term" value="F:oxidoreductase activity, acting on paired donors, with incorporation or reduction of molecular oxygen"/>
    <property type="evidence" value="ECO:0007669"/>
    <property type="project" value="InterPro"/>
</dbReference>
<organism evidence="10 11">
    <name type="scientific">Phialophora macrospora</name>
    <dbReference type="NCBI Taxonomy" id="1851006"/>
    <lineage>
        <taxon>Eukaryota</taxon>
        <taxon>Fungi</taxon>
        <taxon>Dikarya</taxon>
        <taxon>Ascomycota</taxon>
        <taxon>Pezizomycotina</taxon>
        <taxon>Eurotiomycetes</taxon>
        <taxon>Chaetothyriomycetidae</taxon>
        <taxon>Chaetothyriales</taxon>
        <taxon>Herpotrichiellaceae</taxon>
        <taxon>Phialophora</taxon>
    </lineage>
</organism>
<dbReference type="GO" id="GO:0020037">
    <property type="term" value="F:heme binding"/>
    <property type="evidence" value="ECO:0007669"/>
    <property type="project" value="InterPro"/>
</dbReference>
<gene>
    <name evidence="10" type="ORF">PV04_09093</name>
</gene>
<dbReference type="Proteomes" id="UP000054266">
    <property type="component" value="Unassembled WGS sequence"/>
</dbReference>
<dbReference type="PROSITE" id="PS00086">
    <property type="entry name" value="CYTOCHROME_P450"/>
    <property type="match status" value="1"/>
</dbReference>
<keyword evidence="3 7" id="KW-0479">Metal-binding</keyword>
<evidence type="ECO:0000256" key="6">
    <source>
        <dbReference type="ARBA" id="ARBA00023033"/>
    </source>
</evidence>
<keyword evidence="6 8" id="KW-0503">Monooxygenase</keyword>
<dbReference type="InterPro" id="IPR036396">
    <property type="entry name" value="Cyt_P450_sf"/>
</dbReference>
<comment type="cofactor">
    <cofactor evidence="1 7">
        <name>heme</name>
        <dbReference type="ChEBI" id="CHEBI:30413"/>
    </cofactor>
</comment>
<dbReference type="Pfam" id="PF00067">
    <property type="entry name" value="p450"/>
    <property type="match status" value="1"/>
</dbReference>
<dbReference type="STRING" id="5601.A0A0D2F806"/>
<dbReference type="SUPFAM" id="SSF48264">
    <property type="entry name" value="Cytochrome P450"/>
    <property type="match status" value="1"/>
</dbReference>
<evidence type="ECO:0000313" key="11">
    <source>
        <dbReference type="Proteomes" id="UP000054266"/>
    </source>
</evidence>
<dbReference type="FunFam" id="1.10.630.10:FF:000050">
    <property type="entry name" value="Cytochrome P450 monooxygenase"/>
    <property type="match status" value="1"/>
</dbReference>
<proteinExistence type="inferred from homology"/>
<evidence type="ECO:0000256" key="1">
    <source>
        <dbReference type="ARBA" id="ARBA00001971"/>
    </source>
</evidence>
<dbReference type="InterPro" id="IPR001128">
    <property type="entry name" value="Cyt_P450"/>
</dbReference>
<evidence type="ECO:0000313" key="10">
    <source>
        <dbReference type="EMBL" id="KIW64138.1"/>
    </source>
</evidence>
<dbReference type="PANTHER" id="PTHR24305">
    <property type="entry name" value="CYTOCHROME P450"/>
    <property type="match status" value="1"/>
</dbReference>
<dbReference type="InterPro" id="IPR050121">
    <property type="entry name" value="Cytochrome_P450_monoxygenase"/>
</dbReference>
<dbReference type="PRINTS" id="PR00385">
    <property type="entry name" value="P450"/>
</dbReference>
<protein>
    <submittedName>
        <fullName evidence="10">Uncharacterized protein</fullName>
    </submittedName>
</protein>
<dbReference type="PANTHER" id="PTHR24305:SF232">
    <property type="entry name" value="P450, PUTATIVE (EUROFUNG)-RELATED"/>
    <property type="match status" value="1"/>
</dbReference>
<dbReference type="PRINTS" id="PR00463">
    <property type="entry name" value="EP450I"/>
</dbReference>
<keyword evidence="9" id="KW-1133">Transmembrane helix</keyword>